<evidence type="ECO:0000313" key="2">
    <source>
        <dbReference type="Proteomes" id="UP001500657"/>
    </source>
</evidence>
<dbReference type="EMBL" id="BAAAFO010000004">
    <property type="protein sequence ID" value="GAA0260485.1"/>
    <property type="molecule type" value="Genomic_DNA"/>
</dbReference>
<comment type="caution">
    <text evidence="1">The sequence shown here is derived from an EMBL/GenBank/DDBJ whole genome shotgun (WGS) entry which is preliminary data.</text>
</comment>
<dbReference type="Proteomes" id="UP001500657">
    <property type="component" value="Unassembled WGS sequence"/>
</dbReference>
<evidence type="ECO:0008006" key="3">
    <source>
        <dbReference type="Google" id="ProtNLM"/>
    </source>
</evidence>
<dbReference type="Gene3D" id="3.30.50.20">
    <property type="entry name" value="prophage-derive protein ybcO"/>
    <property type="match status" value="1"/>
</dbReference>
<reference evidence="2" key="1">
    <citation type="journal article" date="2019" name="Int. J. Syst. Evol. Microbiol.">
        <title>The Global Catalogue of Microorganisms (GCM) 10K type strain sequencing project: providing services to taxonomists for standard genome sequencing and annotation.</title>
        <authorList>
            <consortium name="The Broad Institute Genomics Platform"/>
            <consortium name="The Broad Institute Genome Sequencing Center for Infectious Disease"/>
            <person name="Wu L."/>
            <person name="Ma J."/>
        </authorList>
    </citation>
    <scope>NUCLEOTIDE SEQUENCE [LARGE SCALE GENOMIC DNA]</scope>
    <source>
        <strain evidence="2">JCM 16242</strain>
    </source>
</reference>
<dbReference type="RefSeq" id="WP_343883353.1">
    <property type="nucleotide sequence ID" value="NZ_BAAAFO010000004.1"/>
</dbReference>
<evidence type="ECO:0000313" key="1">
    <source>
        <dbReference type="EMBL" id="GAA0260485.1"/>
    </source>
</evidence>
<keyword evidence="2" id="KW-1185">Reference proteome</keyword>
<protein>
    <recommendedName>
        <fullName evidence="3">DUF1364 domain-containing protein</fullName>
    </recommendedName>
</protein>
<accession>A0ABP3EH90</accession>
<proteinExistence type="predicted"/>
<gene>
    <name evidence="1" type="ORF">GCM10009126_27410</name>
</gene>
<organism evidence="1 2">
    <name type="scientific">Rhodanobacter caeni</name>
    <dbReference type="NCBI Taxonomy" id="657654"/>
    <lineage>
        <taxon>Bacteria</taxon>
        <taxon>Pseudomonadati</taxon>
        <taxon>Pseudomonadota</taxon>
        <taxon>Gammaproteobacteria</taxon>
        <taxon>Lysobacterales</taxon>
        <taxon>Rhodanobacteraceae</taxon>
        <taxon>Rhodanobacter</taxon>
    </lineage>
</organism>
<name>A0ABP3EH90_9GAMM</name>
<sequence length="93" mass="10247">MTTAADKRWFAAVASLETCSLCGKWGVQVAHRNEGRGMGQKSKAHQTAALCPECHTSIDNGRDLSQEARRSLMRKAINVTHDRLIEAGKLRLV</sequence>